<accession>A0A9P5TMV3</accession>
<proteinExistence type="predicted"/>
<keyword evidence="2" id="KW-1185">Reference proteome</keyword>
<dbReference type="AlphaFoldDB" id="A0A9P5TMV3"/>
<comment type="caution">
    <text evidence="1">The sequence shown here is derived from an EMBL/GenBank/DDBJ whole genome shotgun (WGS) entry which is preliminary data.</text>
</comment>
<name>A0A9P5TMV3_GYMJU</name>
<dbReference type="EMBL" id="JADNYJ010000049">
    <property type="protein sequence ID" value="KAF8900177.1"/>
    <property type="molecule type" value="Genomic_DNA"/>
</dbReference>
<dbReference type="Proteomes" id="UP000724874">
    <property type="component" value="Unassembled WGS sequence"/>
</dbReference>
<organism evidence="1 2">
    <name type="scientific">Gymnopilus junonius</name>
    <name type="common">Spectacular rustgill mushroom</name>
    <name type="synonym">Gymnopilus spectabilis subsp. junonius</name>
    <dbReference type="NCBI Taxonomy" id="109634"/>
    <lineage>
        <taxon>Eukaryota</taxon>
        <taxon>Fungi</taxon>
        <taxon>Dikarya</taxon>
        <taxon>Basidiomycota</taxon>
        <taxon>Agaricomycotina</taxon>
        <taxon>Agaricomycetes</taxon>
        <taxon>Agaricomycetidae</taxon>
        <taxon>Agaricales</taxon>
        <taxon>Agaricineae</taxon>
        <taxon>Hymenogastraceae</taxon>
        <taxon>Gymnopilus</taxon>
    </lineage>
</organism>
<reference evidence="1" key="1">
    <citation type="submission" date="2020-11" db="EMBL/GenBank/DDBJ databases">
        <authorList>
            <consortium name="DOE Joint Genome Institute"/>
            <person name="Ahrendt S."/>
            <person name="Riley R."/>
            <person name="Andreopoulos W."/>
            <person name="LaButti K."/>
            <person name="Pangilinan J."/>
            <person name="Ruiz-duenas F.J."/>
            <person name="Barrasa J.M."/>
            <person name="Sanchez-Garcia M."/>
            <person name="Camarero S."/>
            <person name="Miyauchi S."/>
            <person name="Serrano A."/>
            <person name="Linde D."/>
            <person name="Babiker R."/>
            <person name="Drula E."/>
            <person name="Ayuso-Fernandez I."/>
            <person name="Pacheco R."/>
            <person name="Padilla G."/>
            <person name="Ferreira P."/>
            <person name="Barriuso J."/>
            <person name="Kellner H."/>
            <person name="Castanera R."/>
            <person name="Alfaro M."/>
            <person name="Ramirez L."/>
            <person name="Pisabarro A.G."/>
            <person name="Kuo A."/>
            <person name="Tritt A."/>
            <person name="Lipzen A."/>
            <person name="He G."/>
            <person name="Yan M."/>
            <person name="Ng V."/>
            <person name="Cullen D."/>
            <person name="Martin F."/>
            <person name="Rosso M.-N."/>
            <person name="Henrissat B."/>
            <person name="Hibbett D."/>
            <person name="Martinez A.T."/>
            <person name="Grigoriev I.V."/>
        </authorList>
    </citation>
    <scope>NUCLEOTIDE SEQUENCE</scope>
    <source>
        <strain evidence="1">AH 44721</strain>
    </source>
</reference>
<evidence type="ECO:0000313" key="2">
    <source>
        <dbReference type="Proteomes" id="UP000724874"/>
    </source>
</evidence>
<evidence type="ECO:0000313" key="1">
    <source>
        <dbReference type="EMBL" id="KAF8900177.1"/>
    </source>
</evidence>
<gene>
    <name evidence="1" type="ORF">CPB84DRAFT_1779540</name>
</gene>
<protein>
    <submittedName>
        <fullName evidence="1">Uncharacterized protein</fullName>
    </submittedName>
</protein>
<sequence length="156" mass="17476">MAFDEIRNLPSLTEWSKSHIPKVYEAATVEEVKQSIEQTFSSNLIGIVNGKKGKTRKNFLDSAFKLQSAWVEGRKVIWHQLVEVADDSTNRSGTVGAVYSIVGIEVILPGDSEPTNFERLKSVVVRIESQSEDPTTDSRRIVEITAVEKKIQLDRS</sequence>
<dbReference type="OrthoDB" id="2845803at2759"/>